<dbReference type="AlphaFoldDB" id="A0AAN9Y6Q1"/>
<name>A0AAN9Y6Q1_9HEMI</name>
<dbReference type="Proteomes" id="UP001367676">
    <property type="component" value="Unassembled WGS sequence"/>
</dbReference>
<feature type="region of interest" description="Disordered" evidence="1">
    <location>
        <begin position="118"/>
        <end position="140"/>
    </location>
</feature>
<keyword evidence="2" id="KW-1133">Transmembrane helix</keyword>
<proteinExistence type="predicted"/>
<gene>
    <name evidence="3" type="ORF">V9T40_013202</name>
</gene>
<feature type="region of interest" description="Disordered" evidence="1">
    <location>
        <begin position="1"/>
        <end position="30"/>
    </location>
</feature>
<evidence type="ECO:0000256" key="1">
    <source>
        <dbReference type="SAM" id="MobiDB-lite"/>
    </source>
</evidence>
<evidence type="ECO:0000256" key="2">
    <source>
        <dbReference type="SAM" id="Phobius"/>
    </source>
</evidence>
<evidence type="ECO:0000313" key="3">
    <source>
        <dbReference type="EMBL" id="KAK7595377.1"/>
    </source>
</evidence>
<keyword evidence="2" id="KW-0472">Membrane</keyword>
<organism evidence="3 4">
    <name type="scientific">Parthenolecanium corni</name>
    <dbReference type="NCBI Taxonomy" id="536013"/>
    <lineage>
        <taxon>Eukaryota</taxon>
        <taxon>Metazoa</taxon>
        <taxon>Ecdysozoa</taxon>
        <taxon>Arthropoda</taxon>
        <taxon>Hexapoda</taxon>
        <taxon>Insecta</taxon>
        <taxon>Pterygota</taxon>
        <taxon>Neoptera</taxon>
        <taxon>Paraneoptera</taxon>
        <taxon>Hemiptera</taxon>
        <taxon>Sternorrhyncha</taxon>
        <taxon>Coccoidea</taxon>
        <taxon>Coccidae</taxon>
        <taxon>Parthenolecanium</taxon>
    </lineage>
</organism>
<evidence type="ECO:0000313" key="4">
    <source>
        <dbReference type="Proteomes" id="UP001367676"/>
    </source>
</evidence>
<feature type="transmembrane region" description="Helical" evidence="2">
    <location>
        <begin position="476"/>
        <end position="495"/>
    </location>
</feature>
<protein>
    <submittedName>
        <fullName evidence="3">Uncharacterized protein</fullName>
    </submittedName>
</protein>
<sequence length="523" mass="58156">MATRSNVEMTRRERGVEEDIDENGNGQKLILGAPDRSVRAASVSDDIDDGNRLKNRRRRSGVVALTPCPRLHLDRATFQFPSVEELVRKYSRIISDQQSSSAKCATWKDRYFGSVDKAMAPDSGSGAEPGDHSPTASDEDGGLWFGDSTECCGKRSGSDSAIELDDEKCVPGIGDGDEYTFDAVKEKSVPPMTRLTPRTNLRRRQTWTGPLFDETIAVNKAELTPARLSVRKTCSLDQSMRKLNNEQLCQQQNGLRWRYLHRGGRNGLVFSNEDLDEDEVRCRNARTPSVVISDHSDDPNLASSIITLEEIEEFQKCRINDQLNNVFGDSSSDCSMTSTWSNFNNCTNVLDNEYEIIDCRRKISDCSTCSTFSCEDYEETKTKIVEKWTGGADLFSTLIAGHGNTGSGTHESLEVVTLKDNRKPASAARISSILLLRHTDIDMDVEMETDVVVVDGPSAADGKTSRRKLRRLLNNLFMRAAPMMGILVALCFTKCRMTNERLCRPVDQLLSTGGPPVRGLDCF</sequence>
<comment type="caution">
    <text evidence="3">The sequence shown here is derived from an EMBL/GenBank/DDBJ whole genome shotgun (WGS) entry which is preliminary data.</text>
</comment>
<accession>A0AAN9Y6Q1</accession>
<keyword evidence="2" id="KW-0812">Transmembrane</keyword>
<dbReference type="EMBL" id="JBBCAQ010000018">
    <property type="protein sequence ID" value="KAK7595377.1"/>
    <property type="molecule type" value="Genomic_DNA"/>
</dbReference>
<keyword evidence="4" id="KW-1185">Reference proteome</keyword>
<reference evidence="3 4" key="1">
    <citation type="submission" date="2024-03" db="EMBL/GenBank/DDBJ databases">
        <title>Adaptation during the transition from Ophiocordyceps entomopathogen to insect associate is accompanied by gene loss and intensified selection.</title>
        <authorList>
            <person name="Ward C.M."/>
            <person name="Onetto C.A."/>
            <person name="Borneman A.R."/>
        </authorList>
    </citation>
    <scope>NUCLEOTIDE SEQUENCE [LARGE SCALE GENOMIC DNA]</scope>
    <source>
        <strain evidence="3">AWRI1</strain>
        <tissue evidence="3">Single Adult Female</tissue>
    </source>
</reference>